<dbReference type="RefSeq" id="WP_345389712.1">
    <property type="nucleotide sequence ID" value="NZ_BAABLA010000003.1"/>
</dbReference>
<accession>A0ABW2C3W6</accession>
<feature type="region of interest" description="Disordered" evidence="1">
    <location>
        <begin position="172"/>
        <end position="198"/>
    </location>
</feature>
<keyword evidence="3" id="KW-1185">Reference proteome</keyword>
<dbReference type="Proteomes" id="UP001596337">
    <property type="component" value="Unassembled WGS sequence"/>
</dbReference>
<feature type="compositionally biased region" description="Basic and acidic residues" evidence="1">
    <location>
        <begin position="185"/>
        <end position="198"/>
    </location>
</feature>
<protein>
    <submittedName>
        <fullName evidence="2">Uncharacterized protein</fullName>
    </submittedName>
</protein>
<proteinExistence type="predicted"/>
<name>A0ABW2C3W6_9PSEU</name>
<comment type="caution">
    <text evidence="2">The sequence shown here is derived from an EMBL/GenBank/DDBJ whole genome shotgun (WGS) entry which is preliminary data.</text>
</comment>
<dbReference type="EMBL" id="JBHSXX010000001">
    <property type="protein sequence ID" value="MFC6869392.1"/>
    <property type="molecule type" value="Genomic_DNA"/>
</dbReference>
<evidence type="ECO:0000256" key="1">
    <source>
        <dbReference type="SAM" id="MobiDB-lite"/>
    </source>
</evidence>
<gene>
    <name evidence="2" type="ORF">ACFQGD_19795</name>
</gene>
<evidence type="ECO:0000313" key="2">
    <source>
        <dbReference type="EMBL" id="MFC6869392.1"/>
    </source>
</evidence>
<organism evidence="2 3">
    <name type="scientific">Haloechinothrix salitolerans</name>
    <dbReference type="NCBI Taxonomy" id="926830"/>
    <lineage>
        <taxon>Bacteria</taxon>
        <taxon>Bacillati</taxon>
        <taxon>Actinomycetota</taxon>
        <taxon>Actinomycetes</taxon>
        <taxon>Pseudonocardiales</taxon>
        <taxon>Pseudonocardiaceae</taxon>
        <taxon>Haloechinothrix</taxon>
    </lineage>
</organism>
<evidence type="ECO:0000313" key="3">
    <source>
        <dbReference type="Proteomes" id="UP001596337"/>
    </source>
</evidence>
<reference evidence="3" key="1">
    <citation type="journal article" date="2019" name="Int. J. Syst. Evol. Microbiol.">
        <title>The Global Catalogue of Microorganisms (GCM) 10K type strain sequencing project: providing services to taxonomists for standard genome sequencing and annotation.</title>
        <authorList>
            <consortium name="The Broad Institute Genomics Platform"/>
            <consortium name="The Broad Institute Genome Sequencing Center for Infectious Disease"/>
            <person name="Wu L."/>
            <person name="Ma J."/>
        </authorList>
    </citation>
    <scope>NUCLEOTIDE SEQUENCE [LARGE SCALE GENOMIC DNA]</scope>
    <source>
        <strain evidence="3">KCTC 32255</strain>
    </source>
</reference>
<sequence>MNLHAYEWRAGWEEHGTRIRDDRAVPIRLGVINAEGFLTMAISVACTTPVAITHRTATGIGELMQWAQEEHEMLYEQQQQRRAESAKEAFDLALLTRRQWKSILRAITDADSDHLAEAAAALRAAAPRAWTDGAAEEPHSDVADLDQAIPWLDDIDAQLSDIATQVNELRRHFPAPSDDAGTETLEERGHVSSHAEDR</sequence>